<evidence type="ECO:0000256" key="2">
    <source>
        <dbReference type="SAM" id="Phobius"/>
    </source>
</evidence>
<dbReference type="AlphaFoldDB" id="A0AAV5WDJ1"/>
<dbReference type="EMBL" id="BTSY01000005">
    <property type="protein sequence ID" value="GMT29568.1"/>
    <property type="molecule type" value="Genomic_DNA"/>
</dbReference>
<dbReference type="Proteomes" id="UP001432322">
    <property type="component" value="Unassembled WGS sequence"/>
</dbReference>
<name>A0AAV5WDJ1_9BILA</name>
<comment type="caution">
    <text evidence="3">The sequence shown here is derived from an EMBL/GenBank/DDBJ whole genome shotgun (WGS) entry which is preliminary data.</text>
</comment>
<evidence type="ECO:0000313" key="4">
    <source>
        <dbReference type="Proteomes" id="UP001432322"/>
    </source>
</evidence>
<feature type="compositionally biased region" description="Polar residues" evidence="1">
    <location>
        <begin position="139"/>
        <end position="151"/>
    </location>
</feature>
<proteinExistence type="predicted"/>
<feature type="non-terminal residue" evidence="3">
    <location>
        <position position="222"/>
    </location>
</feature>
<accession>A0AAV5WDJ1</accession>
<feature type="transmembrane region" description="Helical" evidence="2">
    <location>
        <begin position="88"/>
        <end position="109"/>
    </location>
</feature>
<evidence type="ECO:0000313" key="3">
    <source>
        <dbReference type="EMBL" id="GMT29568.1"/>
    </source>
</evidence>
<feature type="region of interest" description="Disordered" evidence="1">
    <location>
        <begin position="190"/>
        <end position="222"/>
    </location>
</feature>
<reference evidence="3" key="1">
    <citation type="submission" date="2023-10" db="EMBL/GenBank/DDBJ databases">
        <title>Genome assembly of Pristionchus species.</title>
        <authorList>
            <person name="Yoshida K."/>
            <person name="Sommer R.J."/>
        </authorList>
    </citation>
    <scope>NUCLEOTIDE SEQUENCE</scope>
    <source>
        <strain evidence="3">RS5133</strain>
    </source>
</reference>
<feature type="region of interest" description="Disordered" evidence="1">
    <location>
        <begin position="128"/>
        <end position="178"/>
    </location>
</feature>
<feature type="compositionally biased region" description="Polar residues" evidence="1">
    <location>
        <begin position="190"/>
        <end position="208"/>
    </location>
</feature>
<evidence type="ECO:0000256" key="1">
    <source>
        <dbReference type="SAM" id="MobiDB-lite"/>
    </source>
</evidence>
<sequence length="222" mass="24660">YVYSVPLMAIATGHLLVSGNSYLQFTYYMQNPSGQALQHFAVAKNSENLITLQQILFAFYLLAIARAEPTIVFKAPCSILDKEITQRVINALLIVYMVFQLIDLVLFLVQNHFLHSLRAKYESIEGQGNSEDTKPAISNVASSNTDLQVSPSARPPAPLPEQTATDKACEKTAVSGPRSKIRTALATQSISKKNNNLQEPTFEPTTMSFKDKDMGYLKEVER</sequence>
<keyword evidence="4" id="KW-1185">Reference proteome</keyword>
<keyword evidence="2" id="KW-0812">Transmembrane</keyword>
<feature type="compositionally biased region" description="Basic and acidic residues" evidence="1">
    <location>
        <begin position="209"/>
        <end position="222"/>
    </location>
</feature>
<gene>
    <name evidence="3" type="ORF">PFISCL1PPCAC_20865</name>
</gene>
<feature type="non-terminal residue" evidence="3">
    <location>
        <position position="1"/>
    </location>
</feature>
<keyword evidence="2" id="KW-1133">Transmembrane helix</keyword>
<protein>
    <submittedName>
        <fullName evidence="3">Uncharacterized protein</fullName>
    </submittedName>
</protein>
<keyword evidence="2" id="KW-0472">Membrane</keyword>
<organism evidence="3 4">
    <name type="scientific">Pristionchus fissidentatus</name>
    <dbReference type="NCBI Taxonomy" id="1538716"/>
    <lineage>
        <taxon>Eukaryota</taxon>
        <taxon>Metazoa</taxon>
        <taxon>Ecdysozoa</taxon>
        <taxon>Nematoda</taxon>
        <taxon>Chromadorea</taxon>
        <taxon>Rhabditida</taxon>
        <taxon>Rhabditina</taxon>
        <taxon>Diplogasteromorpha</taxon>
        <taxon>Diplogasteroidea</taxon>
        <taxon>Neodiplogasteridae</taxon>
        <taxon>Pristionchus</taxon>
    </lineage>
</organism>
<feature type="transmembrane region" description="Helical" evidence="2">
    <location>
        <begin position="7"/>
        <end position="29"/>
    </location>
</feature>
<feature type="transmembrane region" description="Helical" evidence="2">
    <location>
        <begin position="49"/>
        <end position="67"/>
    </location>
</feature>